<dbReference type="GO" id="GO:0043758">
    <property type="term" value="F:acetate-CoA ligase (ADP-forming) activity"/>
    <property type="evidence" value="ECO:0007669"/>
    <property type="project" value="InterPro"/>
</dbReference>
<dbReference type="RefSeq" id="WP_092680360.1">
    <property type="nucleotide sequence ID" value="NZ_FNMZ01000002.1"/>
</dbReference>
<dbReference type="EMBL" id="FNMZ01000002">
    <property type="protein sequence ID" value="SDW67875.1"/>
    <property type="molecule type" value="Genomic_DNA"/>
</dbReference>
<dbReference type="PANTHER" id="PTHR42793:SF4">
    <property type="entry name" value="BLL6376 PROTEIN"/>
    <property type="match status" value="1"/>
</dbReference>
<dbReference type="Gene3D" id="3.30.1490.20">
    <property type="entry name" value="ATP-grasp fold, A domain"/>
    <property type="match status" value="1"/>
</dbReference>
<dbReference type="InterPro" id="IPR013815">
    <property type="entry name" value="ATP_grasp_subdomain_1"/>
</dbReference>
<organism evidence="4 5">
    <name type="scientific">Albimonas donghaensis</name>
    <dbReference type="NCBI Taxonomy" id="356660"/>
    <lineage>
        <taxon>Bacteria</taxon>
        <taxon>Pseudomonadati</taxon>
        <taxon>Pseudomonadota</taxon>
        <taxon>Alphaproteobacteria</taxon>
        <taxon>Rhodobacterales</taxon>
        <taxon>Paracoccaceae</taxon>
        <taxon>Albimonas</taxon>
    </lineage>
</organism>
<dbReference type="FunFam" id="3.30.1490.20:FF:000020">
    <property type="entry name" value="Protein lysine acetyltransferase"/>
    <property type="match status" value="1"/>
</dbReference>
<dbReference type="Gene3D" id="3.30.470.20">
    <property type="entry name" value="ATP-grasp fold, B domain"/>
    <property type="match status" value="1"/>
</dbReference>
<dbReference type="SMART" id="SM00881">
    <property type="entry name" value="CoA_binding"/>
    <property type="match status" value="1"/>
</dbReference>
<proteinExistence type="inferred from homology"/>
<dbReference type="AlphaFoldDB" id="A0A1H2VHK2"/>
<dbReference type="InterPro" id="IPR032875">
    <property type="entry name" value="Succ_CoA_lig_flav_dom"/>
</dbReference>
<dbReference type="OrthoDB" id="9807426at2"/>
<evidence type="ECO:0000313" key="5">
    <source>
        <dbReference type="Proteomes" id="UP000199118"/>
    </source>
</evidence>
<dbReference type="Pfam" id="PF13607">
    <property type="entry name" value="Succ_CoA_lig"/>
    <property type="match status" value="1"/>
</dbReference>
<dbReference type="InterPro" id="IPR043938">
    <property type="entry name" value="Ligase_CoA_dom"/>
</dbReference>
<gene>
    <name evidence="4" type="ORF">SAMN05444336_10274</name>
</gene>
<dbReference type="Proteomes" id="UP000199118">
    <property type="component" value="Unassembled WGS sequence"/>
</dbReference>
<dbReference type="SUPFAM" id="SSF52210">
    <property type="entry name" value="Succinyl-CoA synthetase domains"/>
    <property type="match status" value="2"/>
</dbReference>
<name>A0A1H2VHK2_9RHOB</name>
<dbReference type="InterPro" id="IPR016102">
    <property type="entry name" value="Succinyl-CoA_synth-like"/>
</dbReference>
<evidence type="ECO:0000259" key="3">
    <source>
        <dbReference type="SMART" id="SM00881"/>
    </source>
</evidence>
<evidence type="ECO:0000256" key="2">
    <source>
        <dbReference type="ARBA" id="ARBA00060888"/>
    </source>
</evidence>
<dbReference type="Pfam" id="PF13380">
    <property type="entry name" value="CoA_binding_2"/>
    <property type="match status" value="1"/>
</dbReference>
<dbReference type="Pfam" id="PF19045">
    <property type="entry name" value="Ligase_CoA_2"/>
    <property type="match status" value="1"/>
</dbReference>
<protein>
    <submittedName>
        <fullName evidence="4">Acyl-CoA synthetase (NDP forming)</fullName>
    </submittedName>
</protein>
<dbReference type="SUPFAM" id="SSF56059">
    <property type="entry name" value="Glutathione synthetase ATP-binding domain-like"/>
    <property type="match status" value="1"/>
</dbReference>
<dbReference type="GO" id="GO:0006099">
    <property type="term" value="P:tricarboxylic acid cycle"/>
    <property type="evidence" value="ECO:0007669"/>
    <property type="project" value="UniProtKB-KW"/>
</dbReference>
<accession>A0A1H2VHK2</accession>
<sequence>MTLDHTPASPASPAAPADCAFQDLSRLFSPASIAIVGASDRENSIGAHTLSNLVDHSDFKGELLLVNPRQTEIRGIPCHPSVEALPATPDVAVIVIPAPGVVEAVRQAGARGVPFAVILTSGFSEADEAGKAMEAELVAIGKATGIRIYGPNCPGLVNINARVGMTFSPAYRNDLRAGPIGLATQGGGLGRNMMQGMERGAGIAMWSSSGNECDLQVADFIHHMAGDPQVRVIATLIEGIKDGPRFAAAVAHAARMGKPVVGVKVGRSEYGARAAASHTASITGSAEVNSAVLRQFGVIEVDDLDEVIDTAALLARRLPTGEEKIAVFASSGGAASLCADNVGAAGLELAAFAPETDRAMRAVLPEYAAFGNPVDTTSVTISNPSAFSDSLLPVAQDPGVGLVLLPIPMDYHQFTAHTAGLIVEAQGRTDTPLCPIWMSDRLGEGYKVFAEAGITPFRSLRNMAKAVRRWVDYGRWRAGADLDWTPALLTRGHWTEAEATATLTEAEGKAELAAAGVPAAAAQVAASAGEAAKIAHGLGGRSAMKIVSARITHKSDIGGVKLNVPAHAAAGAFDEIMANAARAAPEATLDGVLIEPMAPAGGLEVFVGVSRDPVFGHVMTFGLGGVHVELFKDVARRMLPVTPAMAREMMAEIRSAPLLTGIRGQAPRDMAALEALIVAVSDYVVAHSGRVEELDINPVWVGEEGQGALALDAVIVVRA</sequence>
<dbReference type="InterPro" id="IPR036291">
    <property type="entry name" value="NAD(P)-bd_dom_sf"/>
</dbReference>
<evidence type="ECO:0000256" key="1">
    <source>
        <dbReference type="ARBA" id="ARBA00022532"/>
    </source>
</evidence>
<evidence type="ECO:0000313" key="4">
    <source>
        <dbReference type="EMBL" id="SDW67875.1"/>
    </source>
</evidence>
<keyword evidence="5" id="KW-1185">Reference proteome</keyword>
<feature type="domain" description="CoA-binding" evidence="3">
    <location>
        <begin position="27"/>
        <end position="123"/>
    </location>
</feature>
<dbReference type="Pfam" id="PF13549">
    <property type="entry name" value="ATP-grasp_5"/>
    <property type="match status" value="1"/>
</dbReference>
<comment type="similarity">
    <text evidence="2">In the N-terminal section; belongs to the acetate CoA ligase alpha subunit family.</text>
</comment>
<dbReference type="SUPFAM" id="SSF51735">
    <property type="entry name" value="NAD(P)-binding Rossmann-fold domains"/>
    <property type="match status" value="1"/>
</dbReference>
<dbReference type="GO" id="GO:0005524">
    <property type="term" value="F:ATP binding"/>
    <property type="evidence" value="ECO:0007669"/>
    <property type="project" value="InterPro"/>
</dbReference>
<dbReference type="Gene3D" id="3.40.50.261">
    <property type="entry name" value="Succinyl-CoA synthetase domains"/>
    <property type="match status" value="2"/>
</dbReference>
<dbReference type="STRING" id="356660.SAMN05444336_10274"/>
<reference evidence="4 5" key="1">
    <citation type="submission" date="2016-10" db="EMBL/GenBank/DDBJ databases">
        <authorList>
            <person name="de Groot N.N."/>
        </authorList>
    </citation>
    <scope>NUCLEOTIDE SEQUENCE [LARGE SCALE GENOMIC DNA]</scope>
    <source>
        <strain evidence="4 5">DSM 17890</strain>
    </source>
</reference>
<keyword evidence="1" id="KW-0816">Tricarboxylic acid cycle</keyword>
<dbReference type="PANTHER" id="PTHR42793">
    <property type="entry name" value="COA BINDING DOMAIN CONTAINING PROTEIN"/>
    <property type="match status" value="1"/>
</dbReference>
<dbReference type="Gene3D" id="3.40.50.720">
    <property type="entry name" value="NAD(P)-binding Rossmann-like Domain"/>
    <property type="match status" value="1"/>
</dbReference>
<dbReference type="InterPro" id="IPR003781">
    <property type="entry name" value="CoA-bd"/>
</dbReference>